<gene>
    <name evidence="1" type="ORF">KUV50_14415</name>
</gene>
<protein>
    <submittedName>
        <fullName evidence="1">Nucleoid-associated protein</fullName>
    </submittedName>
</protein>
<dbReference type="RefSeq" id="WP_222580876.1">
    <property type="nucleotide sequence ID" value="NZ_JAHVHU010000013.1"/>
</dbReference>
<dbReference type="Proteomes" id="UP000753961">
    <property type="component" value="Unassembled WGS sequence"/>
</dbReference>
<keyword evidence="2" id="KW-1185">Reference proteome</keyword>
<reference evidence="1" key="1">
    <citation type="submission" date="2021-06" db="EMBL/GenBank/DDBJ databases">
        <title>44 bacteria genomes isolated from Dapeng, Shenzhen.</title>
        <authorList>
            <person name="Zheng W."/>
            <person name="Yu S."/>
            <person name="Huang Y."/>
        </authorList>
    </citation>
    <scope>NUCLEOTIDE SEQUENCE</scope>
    <source>
        <strain evidence="1">DP5N28-2</strain>
    </source>
</reference>
<dbReference type="GO" id="GO:0009295">
    <property type="term" value="C:nucleoid"/>
    <property type="evidence" value="ECO:0007669"/>
    <property type="project" value="InterPro"/>
</dbReference>
<evidence type="ECO:0000313" key="1">
    <source>
        <dbReference type="EMBL" id="MBY5959341.1"/>
    </source>
</evidence>
<dbReference type="InterPro" id="IPR007358">
    <property type="entry name" value="Nucleoid_associated_NdpA"/>
</dbReference>
<name>A0A953HZ37_9BACT</name>
<organism evidence="1 2">
    <name type="scientific">Membranihabitans marinus</name>
    <dbReference type="NCBI Taxonomy" id="1227546"/>
    <lineage>
        <taxon>Bacteria</taxon>
        <taxon>Pseudomonadati</taxon>
        <taxon>Bacteroidota</taxon>
        <taxon>Saprospiria</taxon>
        <taxon>Saprospirales</taxon>
        <taxon>Saprospiraceae</taxon>
        <taxon>Membranihabitans</taxon>
    </lineage>
</organism>
<comment type="caution">
    <text evidence="1">The sequence shown here is derived from an EMBL/GenBank/DDBJ whole genome shotgun (WGS) entry which is preliminary data.</text>
</comment>
<dbReference type="EMBL" id="JAHVHU010000013">
    <property type="protein sequence ID" value="MBY5959341.1"/>
    <property type="molecule type" value="Genomic_DNA"/>
</dbReference>
<dbReference type="Pfam" id="PF04245">
    <property type="entry name" value="NA37"/>
    <property type="match status" value="1"/>
</dbReference>
<accession>A0A953HZ37</accession>
<proteinExistence type="predicted"/>
<dbReference type="AlphaFoldDB" id="A0A953HZ37"/>
<sequence>MIDYTHCTIESVAVHRVGNKTNGEDLRCSKKLLDISDLKLRELLARFFIKPFKTPEFYNLTFSNEDFRLNPIFSFASTIFEDSTSLHDTSVSIAKQLFEVSSHPHIKPGDLFVAKFSNIELDGSPAEAIGIFKSENQHSFLKFEDETDEFHLTYEDGINIDKLDKGCLIFNEDKAEGYKVCIIDKSNKSNEAQYWKDTFLHLKPCNDDYHSTKDFLNITKQYLTTQVSEEFEIQKADKIDLLNKSVEYFKSHDSFDKEEFENDVFSDNELIESFRNFDDQYRETNDIPHQDNFEISSHAVKKQSKGFKSVLKLDKNFHIYIHGDRNQIEHGIDPDGRKYYKVYYTHEQ</sequence>
<evidence type="ECO:0000313" key="2">
    <source>
        <dbReference type="Proteomes" id="UP000753961"/>
    </source>
</evidence>